<comment type="function">
    <text evidence="2">Catalyzes the phosphorylation of pyruvate to phosphoenolpyruvate.</text>
</comment>
<dbReference type="SUPFAM" id="SSF56059">
    <property type="entry name" value="Glutathione synthetase ATP-binding domain-like"/>
    <property type="match status" value="1"/>
</dbReference>
<dbReference type="InterPro" id="IPR008279">
    <property type="entry name" value="PEP-util_enz_mobile_dom"/>
</dbReference>
<evidence type="ECO:0000256" key="10">
    <source>
        <dbReference type="ARBA" id="ARBA00022777"/>
    </source>
</evidence>
<accession>B6WSG7</accession>
<evidence type="ECO:0000256" key="2">
    <source>
        <dbReference type="ARBA" id="ARBA00002988"/>
    </source>
</evidence>
<dbReference type="STRING" id="901.DESPIGER_0549"/>
<comment type="catalytic activity">
    <reaction evidence="14">
        <text>pyruvate + ATP + H2O = phosphoenolpyruvate + AMP + phosphate + 2 H(+)</text>
        <dbReference type="Rhea" id="RHEA:11364"/>
        <dbReference type="ChEBI" id="CHEBI:15361"/>
        <dbReference type="ChEBI" id="CHEBI:15377"/>
        <dbReference type="ChEBI" id="CHEBI:15378"/>
        <dbReference type="ChEBI" id="CHEBI:30616"/>
        <dbReference type="ChEBI" id="CHEBI:43474"/>
        <dbReference type="ChEBI" id="CHEBI:58702"/>
        <dbReference type="ChEBI" id="CHEBI:456215"/>
        <dbReference type="EC" id="2.7.9.2"/>
    </reaction>
</comment>
<dbReference type="HOGENOM" id="CLU_011040_0_0_7"/>
<dbReference type="GO" id="GO:0008986">
    <property type="term" value="F:pyruvate, water dikinase activity"/>
    <property type="evidence" value="ECO:0007669"/>
    <property type="project" value="UniProtKB-EC"/>
</dbReference>
<comment type="cofactor">
    <cofactor evidence="1">
        <name>Mg(2+)</name>
        <dbReference type="ChEBI" id="CHEBI:18420"/>
    </cofactor>
</comment>
<sequence length="894" mass="99260">MHNILQIVFPASCKAAELCRPLFFRTRKRMFLSKFFKRFTSDKKNESSADSSPEHTFAVRHHRFKLFLTAWNKFQENMTSLEYTLCCDHPFGLHRVRALCTSVATQVYQCIQHLERLNPSQCKALYERFDHLQTAVASEVYPRVQLLEGPYIIPLEEAGRAAEVHLADKSTARLGELRRHSPDVVPDGFVVTAAGCMSLFAGTGMLEEMNRRIQAAGGYLPETLQDLSESLSELTESTPLPDRLVEEFCAALAELRKRCPGEMRLLFKGRLWPCMDDGEDTPGTDPGLLVWGPTVSLNAPDMDILASLHTTLARKQQAQALVYRRARGLMEANARICITCLAVEEGSFGGMAHTANPIDLKGGNVHIYFCNGLPQDMEYSLVPVNVMHVSRTPPYKVSARCMHDAEDGSAFSDQAAAEVAALAMALENMSGCPQSMVWLRTPSGRTQVLMARPMVIKARTQEEREEEAESRADDNLPAPLLTGGVTTSRGRACGPVVIARSWSDVLDFPDGGILVVQRDLYQWASLVDRAGAIIAEDGLLGSRLFSLAREFGIPAMFGLAGAMEKLTPGDKVTVCTEMGCVFTGQLDELLAQARPPRDYLPGSPVYRVLQHAAEHILPLTIDVDSVDFKAANCQTYHDIARYCHEKAVSAMFTLGSDKQYAAQRIKQLRDKVLKQFWVVNLNDGFGKVQPGPVIDVEDITSIPMQAVWRGMNAYPWQGPPPVDGKGFLSVLFEATANPNLDPAAQTAYFTEKNYFMVSRDYCSLHSRFGFHFVSVEARLGDRTPENYVAFQLRGGAANIERRILRVRFVADLLWEFGLTPVVRNDAVTARLEGMDMEEGQCLLAVAGYLTIHTRQLDMIMQDSAKVAATRKTMLNHCRILLTGGDLSQISAKEE</sequence>
<gene>
    <name evidence="18" type="ORF">DESPIG_01089</name>
</gene>
<protein>
    <recommendedName>
        <fullName evidence="6">Phosphoenolpyruvate synthase</fullName>
        <ecNumber evidence="5">2.7.9.2</ecNumber>
    </recommendedName>
    <alternativeName>
        <fullName evidence="13">Pyruvate, water dikinase</fullName>
    </alternativeName>
</protein>
<dbReference type="Gene3D" id="3.50.30.10">
    <property type="entry name" value="Phosphohistidine domain"/>
    <property type="match status" value="1"/>
</dbReference>
<comment type="caution">
    <text evidence="18">The sequence shown here is derived from an EMBL/GenBank/DDBJ whole genome shotgun (WGS) entry which is preliminary data.</text>
</comment>
<dbReference type="SUPFAM" id="SSF52009">
    <property type="entry name" value="Phosphohistidine domain"/>
    <property type="match status" value="1"/>
</dbReference>
<dbReference type="eggNOG" id="COG0574">
    <property type="taxonomic scope" value="Bacteria"/>
</dbReference>
<dbReference type="PANTHER" id="PTHR43030:SF1">
    <property type="entry name" value="PHOSPHOENOLPYRUVATE SYNTHASE"/>
    <property type="match status" value="1"/>
</dbReference>
<comment type="similarity">
    <text evidence="4">Belongs to the PEP-utilizing enzyme family.</text>
</comment>
<dbReference type="GO" id="GO:0046872">
    <property type="term" value="F:metal ion binding"/>
    <property type="evidence" value="ECO:0007669"/>
    <property type="project" value="UniProtKB-KW"/>
</dbReference>
<evidence type="ECO:0000256" key="8">
    <source>
        <dbReference type="ARBA" id="ARBA00022723"/>
    </source>
</evidence>
<evidence type="ECO:0000256" key="6">
    <source>
        <dbReference type="ARBA" id="ARBA00021623"/>
    </source>
</evidence>
<evidence type="ECO:0000313" key="19">
    <source>
        <dbReference type="Proteomes" id="UP000003676"/>
    </source>
</evidence>
<dbReference type="AlphaFoldDB" id="B6WSG7"/>
<dbReference type="UniPathway" id="UPA00138"/>
<keyword evidence="18" id="KW-0670">Pyruvate</keyword>
<dbReference type="eggNOG" id="COG3848">
    <property type="taxonomic scope" value="Bacteria"/>
</dbReference>
<keyword evidence="12" id="KW-0460">Magnesium</keyword>
<evidence type="ECO:0000259" key="17">
    <source>
        <dbReference type="Pfam" id="PF01326"/>
    </source>
</evidence>
<dbReference type="InterPro" id="IPR002192">
    <property type="entry name" value="PPDK_AMP/ATP-bd"/>
</dbReference>
<evidence type="ECO:0000256" key="15">
    <source>
        <dbReference type="SAM" id="MobiDB-lite"/>
    </source>
</evidence>
<evidence type="ECO:0000256" key="12">
    <source>
        <dbReference type="ARBA" id="ARBA00022842"/>
    </source>
</evidence>
<comment type="pathway">
    <text evidence="3">Carbohydrate biosynthesis; gluconeogenesis.</text>
</comment>
<keyword evidence="10 18" id="KW-0418">Kinase</keyword>
<dbReference type="EC" id="2.7.9.2" evidence="5"/>
<dbReference type="Gene3D" id="3.30.1490.20">
    <property type="entry name" value="ATP-grasp fold, A domain"/>
    <property type="match status" value="1"/>
</dbReference>
<dbReference type="InterPro" id="IPR013815">
    <property type="entry name" value="ATP_grasp_subdomain_1"/>
</dbReference>
<evidence type="ECO:0000256" key="14">
    <source>
        <dbReference type="ARBA" id="ARBA00047700"/>
    </source>
</evidence>
<reference evidence="18 19" key="1">
    <citation type="submission" date="2008-10" db="EMBL/GenBank/DDBJ databases">
        <title>Draft genome sequence of Desulvovibrio piger (ATCC 29098).</title>
        <authorList>
            <person name="Sudarsanam P."/>
            <person name="Ley R."/>
            <person name="Guruge J."/>
            <person name="Turnbaugh P.J."/>
            <person name="Mahowald M."/>
            <person name="Liep D."/>
            <person name="Gordon J."/>
        </authorList>
    </citation>
    <scope>NUCLEOTIDE SEQUENCE [LARGE SCALE GENOMIC DNA]</scope>
    <source>
        <strain evidence="18 19">ATCC 29098</strain>
    </source>
</reference>
<dbReference type="Proteomes" id="UP000003676">
    <property type="component" value="Unassembled WGS sequence"/>
</dbReference>
<dbReference type="InterPro" id="IPR036637">
    <property type="entry name" value="Phosphohistidine_dom_sf"/>
</dbReference>
<dbReference type="PANTHER" id="PTHR43030">
    <property type="entry name" value="PHOSPHOENOLPYRUVATE SYNTHASE"/>
    <property type="match status" value="1"/>
</dbReference>
<keyword evidence="7" id="KW-0808">Transferase</keyword>
<organism evidence="18 19">
    <name type="scientific">Desulfovibrio piger ATCC 29098</name>
    <dbReference type="NCBI Taxonomy" id="411464"/>
    <lineage>
        <taxon>Bacteria</taxon>
        <taxon>Pseudomonadati</taxon>
        <taxon>Thermodesulfobacteriota</taxon>
        <taxon>Desulfovibrionia</taxon>
        <taxon>Desulfovibrionales</taxon>
        <taxon>Desulfovibrionaceae</taxon>
        <taxon>Desulfovibrio</taxon>
    </lineage>
</organism>
<evidence type="ECO:0000256" key="5">
    <source>
        <dbReference type="ARBA" id="ARBA00011996"/>
    </source>
</evidence>
<name>B6WSG7_9BACT</name>
<evidence type="ECO:0000313" key="18">
    <source>
        <dbReference type="EMBL" id="EEB34122.1"/>
    </source>
</evidence>
<dbReference type="Pfam" id="PF00391">
    <property type="entry name" value="PEP-utilizers"/>
    <property type="match status" value="1"/>
</dbReference>
<evidence type="ECO:0000256" key="4">
    <source>
        <dbReference type="ARBA" id="ARBA00007837"/>
    </source>
</evidence>
<keyword evidence="9" id="KW-0547">Nucleotide-binding</keyword>
<evidence type="ECO:0000256" key="11">
    <source>
        <dbReference type="ARBA" id="ARBA00022840"/>
    </source>
</evidence>
<keyword evidence="8" id="KW-0479">Metal-binding</keyword>
<feature type="region of interest" description="Disordered" evidence="15">
    <location>
        <begin position="459"/>
        <end position="481"/>
    </location>
</feature>
<evidence type="ECO:0000259" key="16">
    <source>
        <dbReference type="Pfam" id="PF00391"/>
    </source>
</evidence>
<dbReference type="GO" id="GO:0006094">
    <property type="term" value="P:gluconeogenesis"/>
    <property type="evidence" value="ECO:0007669"/>
    <property type="project" value="UniProtKB-UniPathway"/>
</dbReference>
<dbReference type="Pfam" id="PF01326">
    <property type="entry name" value="PPDK_N"/>
    <property type="match status" value="1"/>
</dbReference>
<dbReference type="EMBL" id="ABXU01000027">
    <property type="protein sequence ID" value="EEB34122.1"/>
    <property type="molecule type" value="Genomic_DNA"/>
</dbReference>
<evidence type="ECO:0000256" key="3">
    <source>
        <dbReference type="ARBA" id="ARBA00004742"/>
    </source>
</evidence>
<feature type="domain" description="Pyruvate phosphate dikinase AMP/ATP-binding" evidence="17">
    <location>
        <begin position="172"/>
        <end position="375"/>
    </location>
</feature>
<keyword evidence="11" id="KW-0067">ATP-binding</keyword>
<evidence type="ECO:0000256" key="7">
    <source>
        <dbReference type="ARBA" id="ARBA00022679"/>
    </source>
</evidence>
<evidence type="ECO:0000256" key="13">
    <source>
        <dbReference type="ARBA" id="ARBA00033470"/>
    </source>
</evidence>
<evidence type="ECO:0000256" key="1">
    <source>
        <dbReference type="ARBA" id="ARBA00001946"/>
    </source>
</evidence>
<dbReference type="GO" id="GO:0005524">
    <property type="term" value="F:ATP binding"/>
    <property type="evidence" value="ECO:0007669"/>
    <property type="project" value="UniProtKB-KW"/>
</dbReference>
<evidence type="ECO:0000256" key="9">
    <source>
        <dbReference type="ARBA" id="ARBA00022741"/>
    </source>
</evidence>
<feature type="domain" description="PEP-utilising enzyme mobile" evidence="16">
    <location>
        <begin position="508"/>
        <end position="577"/>
    </location>
</feature>
<reference evidence="18 19" key="2">
    <citation type="submission" date="2008-10" db="EMBL/GenBank/DDBJ databases">
        <authorList>
            <person name="Fulton L."/>
            <person name="Clifton S."/>
            <person name="Fulton B."/>
            <person name="Xu J."/>
            <person name="Minx P."/>
            <person name="Pepin K.H."/>
            <person name="Johnson M."/>
            <person name="Bhonagiri V."/>
            <person name="Nash W.E."/>
            <person name="Mardis E.R."/>
            <person name="Wilson R.K."/>
        </authorList>
    </citation>
    <scope>NUCLEOTIDE SEQUENCE [LARGE SCALE GENOMIC DNA]</scope>
    <source>
        <strain evidence="18 19">ATCC 29098</strain>
    </source>
</reference>
<proteinExistence type="inferred from homology"/>
<dbReference type="InterPro" id="IPR006319">
    <property type="entry name" value="PEP_synth"/>
</dbReference>